<evidence type="ECO:0000256" key="1">
    <source>
        <dbReference type="ARBA" id="ARBA00022729"/>
    </source>
</evidence>
<dbReference type="Gene3D" id="2.70.70.10">
    <property type="entry name" value="Glucose Permease (Domain IIA)"/>
    <property type="match status" value="1"/>
</dbReference>
<gene>
    <name evidence="5" type="ORF">H8711_06845</name>
</gene>
<organism evidence="5 6">
    <name type="scientific">Ligaoa zhengdingensis</name>
    <dbReference type="NCBI Taxonomy" id="2763658"/>
    <lineage>
        <taxon>Bacteria</taxon>
        <taxon>Bacillati</taxon>
        <taxon>Bacillota</taxon>
        <taxon>Clostridia</taxon>
        <taxon>Eubacteriales</taxon>
        <taxon>Oscillospiraceae</taxon>
        <taxon>Ligaoa</taxon>
    </lineage>
</organism>
<dbReference type="InterPro" id="IPR011055">
    <property type="entry name" value="Dup_hybrid_motif"/>
</dbReference>
<feature type="transmembrane region" description="Helical" evidence="3">
    <location>
        <begin position="32"/>
        <end position="52"/>
    </location>
</feature>
<dbReference type="PANTHER" id="PTHR21666">
    <property type="entry name" value="PEPTIDASE-RELATED"/>
    <property type="match status" value="1"/>
</dbReference>
<evidence type="ECO:0000313" key="6">
    <source>
        <dbReference type="Proteomes" id="UP000653127"/>
    </source>
</evidence>
<dbReference type="GO" id="GO:0004222">
    <property type="term" value="F:metalloendopeptidase activity"/>
    <property type="evidence" value="ECO:0007669"/>
    <property type="project" value="TreeGrafter"/>
</dbReference>
<evidence type="ECO:0000256" key="3">
    <source>
        <dbReference type="SAM" id="Phobius"/>
    </source>
</evidence>
<keyword evidence="1" id="KW-0732">Signal</keyword>
<evidence type="ECO:0000256" key="2">
    <source>
        <dbReference type="SAM" id="MobiDB-lite"/>
    </source>
</evidence>
<dbReference type="EMBL" id="JACRST010000008">
    <property type="protein sequence ID" value="MBC8546651.1"/>
    <property type="molecule type" value="Genomic_DNA"/>
</dbReference>
<keyword evidence="6" id="KW-1185">Reference proteome</keyword>
<proteinExistence type="predicted"/>
<accession>A0A926I4W6</accession>
<protein>
    <submittedName>
        <fullName evidence="5">M23 family metallopeptidase</fullName>
    </submittedName>
</protein>
<feature type="region of interest" description="Disordered" evidence="2">
    <location>
        <begin position="97"/>
        <end position="123"/>
    </location>
</feature>
<dbReference type="SUPFAM" id="SSF51261">
    <property type="entry name" value="Duplicated hybrid motif"/>
    <property type="match status" value="1"/>
</dbReference>
<keyword evidence="3" id="KW-0812">Transmembrane</keyword>
<evidence type="ECO:0000313" key="5">
    <source>
        <dbReference type="EMBL" id="MBC8546651.1"/>
    </source>
</evidence>
<comment type="caution">
    <text evidence="5">The sequence shown here is derived from an EMBL/GenBank/DDBJ whole genome shotgun (WGS) entry which is preliminary data.</text>
</comment>
<dbReference type="RefSeq" id="WP_249282730.1">
    <property type="nucleotide sequence ID" value="NZ_JACRST010000008.1"/>
</dbReference>
<name>A0A926I4W6_9FIRM</name>
<evidence type="ECO:0000259" key="4">
    <source>
        <dbReference type="Pfam" id="PF01551"/>
    </source>
</evidence>
<feature type="domain" description="M23ase beta-sheet core" evidence="4">
    <location>
        <begin position="239"/>
        <end position="333"/>
    </location>
</feature>
<feature type="region of interest" description="Disordered" evidence="2">
    <location>
        <begin position="148"/>
        <end position="185"/>
    </location>
</feature>
<dbReference type="PANTHER" id="PTHR21666:SF289">
    <property type="entry name" value="L-ALA--D-GLU ENDOPEPTIDASE"/>
    <property type="match status" value="1"/>
</dbReference>
<dbReference type="Pfam" id="PF01551">
    <property type="entry name" value="Peptidase_M23"/>
    <property type="match status" value="1"/>
</dbReference>
<dbReference type="InterPro" id="IPR050570">
    <property type="entry name" value="Cell_wall_metabolism_enzyme"/>
</dbReference>
<dbReference type="CDD" id="cd12797">
    <property type="entry name" value="M23_peptidase"/>
    <property type="match status" value="1"/>
</dbReference>
<feature type="region of interest" description="Disordered" evidence="2">
    <location>
        <begin position="1"/>
        <end position="26"/>
    </location>
</feature>
<dbReference type="InterPro" id="IPR016047">
    <property type="entry name" value="M23ase_b-sheet_dom"/>
</dbReference>
<keyword evidence="3" id="KW-1133">Transmembrane helix</keyword>
<keyword evidence="3" id="KW-0472">Membrane</keyword>
<sequence>MTGWEERRQTKARAARERSRGTGRGERLQQDAVLSAMLAQITVCLILLALAWCIKLSGLPFYESARQAAGEVLGRELNLGFVDAMLAQWNLQLPVWSPEESPAQPESLPASSSSEQIELPEEEVSAGGIIDEELAGYIEQYLPQPHAEDELKDEGSGPSDEQQPPGELSIDPAPQAQTGQGGGINPIRLIRSEKKVSAPDSATLAPFFITDKPCLPVARGTLTCRFGYRIHPITGKDDFHTGVDIAAAGGTPISAVLPGTVSEVGSSAIYGKYIVIRHSKTLETAYCHCSEILAPEGANVRKREVIAKVGSTGMSTGNHVHLEFRVNGLQANPAWVYDEF</sequence>
<reference evidence="5" key="1">
    <citation type="submission" date="2020-08" db="EMBL/GenBank/DDBJ databases">
        <title>Genome public.</title>
        <authorList>
            <person name="Liu C."/>
            <person name="Sun Q."/>
        </authorList>
    </citation>
    <scope>NUCLEOTIDE SEQUENCE</scope>
    <source>
        <strain evidence="5">NSJ-31</strain>
    </source>
</reference>
<dbReference type="Proteomes" id="UP000653127">
    <property type="component" value="Unassembled WGS sequence"/>
</dbReference>
<dbReference type="AlphaFoldDB" id="A0A926I4W6"/>